<accession>A0A0P6YJX1</accession>
<dbReference type="InterPro" id="IPR005149">
    <property type="entry name" value="Tscrpt_reg_PadR_N"/>
</dbReference>
<dbReference type="RefSeq" id="WP_054522273.1">
    <property type="nucleotide sequence ID" value="NZ_LGKO01000005.1"/>
</dbReference>
<comment type="caution">
    <text evidence="3">The sequence shown here is derived from an EMBL/GenBank/DDBJ whole genome shotgun (WGS) entry which is preliminary data.</text>
</comment>
<dbReference type="PANTHER" id="PTHR43252:SF6">
    <property type="entry name" value="NEGATIVE TRANSCRIPTION REGULATOR PADR"/>
    <property type="match status" value="1"/>
</dbReference>
<dbReference type="EMBL" id="LGKO01000005">
    <property type="protein sequence ID" value="KPL82727.1"/>
    <property type="molecule type" value="Genomic_DNA"/>
</dbReference>
<feature type="domain" description="Transcription regulator PadR C-terminal" evidence="2">
    <location>
        <begin position="95"/>
        <end position="172"/>
    </location>
</feature>
<keyword evidence="4" id="KW-1185">Reference proteome</keyword>
<dbReference type="InterPro" id="IPR036390">
    <property type="entry name" value="WH_DNA-bd_sf"/>
</dbReference>
<dbReference type="Pfam" id="PF03551">
    <property type="entry name" value="PadR"/>
    <property type="match status" value="1"/>
</dbReference>
<dbReference type="Pfam" id="PF10400">
    <property type="entry name" value="Vir_act_alpha_C"/>
    <property type="match status" value="1"/>
</dbReference>
<evidence type="ECO:0000313" key="4">
    <source>
        <dbReference type="Proteomes" id="UP000050544"/>
    </source>
</evidence>
<dbReference type="OrthoDB" id="9783723at2"/>
<dbReference type="Proteomes" id="UP000050544">
    <property type="component" value="Unassembled WGS sequence"/>
</dbReference>
<gene>
    <name evidence="3" type="ORF">SE15_11715</name>
</gene>
<reference evidence="3 4" key="1">
    <citation type="submission" date="2015-07" db="EMBL/GenBank/DDBJ databases">
        <title>Whole genome sequence of Thermanaerothrix daxensis DSM 23592.</title>
        <authorList>
            <person name="Hemp J."/>
            <person name="Ward L.M."/>
            <person name="Pace L.A."/>
            <person name="Fischer W.W."/>
        </authorList>
    </citation>
    <scope>NUCLEOTIDE SEQUENCE [LARGE SCALE GENOMIC DNA]</scope>
    <source>
        <strain evidence="3 4">GNS-1</strain>
    </source>
</reference>
<dbReference type="AlphaFoldDB" id="A0A0P6YJX1"/>
<dbReference type="PANTHER" id="PTHR43252">
    <property type="entry name" value="TRANSCRIPTIONAL REGULATOR YQJI"/>
    <property type="match status" value="1"/>
</dbReference>
<dbReference type="STRING" id="869279.SE15_11715"/>
<dbReference type="InterPro" id="IPR036388">
    <property type="entry name" value="WH-like_DNA-bd_sf"/>
</dbReference>
<evidence type="ECO:0000259" key="1">
    <source>
        <dbReference type="Pfam" id="PF03551"/>
    </source>
</evidence>
<dbReference type="SUPFAM" id="SSF46785">
    <property type="entry name" value="Winged helix' DNA-binding domain"/>
    <property type="match status" value="1"/>
</dbReference>
<feature type="domain" description="Transcription regulator PadR N-terminal" evidence="1">
    <location>
        <begin position="7"/>
        <end position="82"/>
    </location>
</feature>
<proteinExistence type="predicted"/>
<name>A0A0P6YJX1_9CHLR</name>
<organism evidence="3 4">
    <name type="scientific">Thermanaerothrix daxensis</name>
    <dbReference type="NCBI Taxonomy" id="869279"/>
    <lineage>
        <taxon>Bacteria</taxon>
        <taxon>Bacillati</taxon>
        <taxon>Chloroflexota</taxon>
        <taxon>Anaerolineae</taxon>
        <taxon>Anaerolineales</taxon>
        <taxon>Anaerolineaceae</taxon>
        <taxon>Thermanaerothrix</taxon>
    </lineage>
</organism>
<sequence length="195" mass="22689">MSVRNAILGLLSQRNRYGYELLQAFQAMAGGRETWDLKPAQIYTTLLRLKESGLIAEDETCSSELPEKRRYAITAAGREELKRWFETPVRVEPQRDEFFLKLMLALATGQADPRRLIYIQRASLFQELHRLSTLRMELDPSTSLAHILLLDQAVMHLEADLRWLDMIEARLEEVRKQPIPEPEHRPRGRPQKIAK</sequence>
<dbReference type="InterPro" id="IPR018309">
    <property type="entry name" value="Tscrpt_reg_PadR_C"/>
</dbReference>
<evidence type="ECO:0000313" key="3">
    <source>
        <dbReference type="EMBL" id="KPL82727.1"/>
    </source>
</evidence>
<dbReference type="Gene3D" id="1.10.10.10">
    <property type="entry name" value="Winged helix-like DNA-binding domain superfamily/Winged helix DNA-binding domain"/>
    <property type="match status" value="1"/>
</dbReference>
<evidence type="ECO:0000259" key="2">
    <source>
        <dbReference type="Pfam" id="PF10400"/>
    </source>
</evidence>
<protein>
    <submittedName>
        <fullName evidence="3">PadR family transcriptional regulator</fullName>
    </submittedName>
</protein>